<accession>A0A1E7FRW2</accession>
<evidence type="ECO:0000259" key="11">
    <source>
        <dbReference type="PROSITE" id="PS50892"/>
    </source>
</evidence>
<dbReference type="PROSITE" id="PS50892">
    <property type="entry name" value="V_SNARE"/>
    <property type="match status" value="1"/>
</dbReference>
<dbReference type="InterPro" id="IPR042855">
    <property type="entry name" value="V_SNARE_CC"/>
</dbReference>
<dbReference type="InterPro" id="IPR010908">
    <property type="entry name" value="Longin_dom"/>
</dbReference>
<dbReference type="CDD" id="cd15843">
    <property type="entry name" value="R-SNARE"/>
    <property type="match status" value="1"/>
</dbReference>
<reference evidence="12 13" key="1">
    <citation type="submission" date="2016-09" db="EMBL/GenBank/DDBJ databases">
        <title>Extensive genetic diversity and differential bi-allelic expression allows diatom success in the polar Southern Ocean.</title>
        <authorList>
            <consortium name="DOE Joint Genome Institute"/>
            <person name="Mock T."/>
            <person name="Otillar R.P."/>
            <person name="Strauss J."/>
            <person name="Dupont C."/>
            <person name="Frickenhaus S."/>
            <person name="Maumus F."/>
            <person name="Mcmullan M."/>
            <person name="Sanges R."/>
            <person name="Schmutz J."/>
            <person name="Toseland A."/>
            <person name="Valas R."/>
            <person name="Veluchamy A."/>
            <person name="Ward B.J."/>
            <person name="Allen A."/>
            <person name="Barry K."/>
            <person name="Falciatore A."/>
            <person name="Ferrante M."/>
            <person name="Fortunato A.E."/>
            <person name="Gloeckner G."/>
            <person name="Gruber A."/>
            <person name="Hipkin R."/>
            <person name="Janech M."/>
            <person name="Kroth P."/>
            <person name="Leese F."/>
            <person name="Lindquist E."/>
            <person name="Lyon B.R."/>
            <person name="Martin J."/>
            <person name="Mayer C."/>
            <person name="Parker M."/>
            <person name="Quesneville H."/>
            <person name="Raymond J."/>
            <person name="Uhlig C."/>
            <person name="Valentin K.U."/>
            <person name="Worden A.Z."/>
            <person name="Armbrust E.V."/>
            <person name="Bowler C."/>
            <person name="Green B."/>
            <person name="Moulton V."/>
            <person name="Van Oosterhout C."/>
            <person name="Grigoriev I."/>
        </authorList>
    </citation>
    <scope>NUCLEOTIDE SEQUENCE [LARGE SCALE GENOMIC DNA]</scope>
    <source>
        <strain evidence="12 13">CCMP1102</strain>
    </source>
</reference>
<dbReference type="SUPFAM" id="SSF64356">
    <property type="entry name" value="SNARE-like"/>
    <property type="match status" value="1"/>
</dbReference>
<evidence type="ECO:0000256" key="9">
    <source>
        <dbReference type="SAM" id="Phobius"/>
    </source>
</evidence>
<dbReference type="PROSITE" id="PS50859">
    <property type="entry name" value="LONGIN"/>
    <property type="match status" value="1"/>
</dbReference>
<dbReference type="GO" id="GO:0005737">
    <property type="term" value="C:cytoplasm"/>
    <property type="evidence" value="ECO:0007669"/>
    <property type="project" value="UniProtKB-ARBA"/>
</dbReference>
<organism evidence="12 13">
    <name type="scientific">Fragilariopsis cylindrus CCMP1102</name>
    <dbReference type="NCBI Taxonomy" id="635003"/>
    <lineage>
        <taxon>Eukaryota</taxon>
        <taxon>Sar</taxon>
        <taxon>Stramenopiles</taxon>
        <taxon>Ochrophyta</taxon>
        <taxon>Bacillariophyta</taxon>
        <taxon>Bacillariophyceae</taxon>
        <taxon>Bacillariophycidae</taxon>
        <taxon>Bacillariales</taxon>
        <taxon>Bacillariaceae</taxon>
        <taxon>Fragilariopsis</taxon>
    </lineage>
</organism>
<evidence type="ECO:0000256" key="7">
    <source>
        <dbReference type="ARBA" id="ARBA00046280"/>
    </source>
</evidence>
<dbReference type="AlphaFoldDB" id="A0A1E7FRW2"/>
<gene>
    <name evidence="12" type="ORF">FRACYDRAFT_267682</name>
</gene>
<evidence type="ECO:0000256" key="4">
    <source>
        <dbReference type="ARBA" id="ARBA00022927"/>
    </source>
</evidence>
<evidence type="ECO:0000259" key="10">
    <source>
        <dbReference type="PROSITE" id="PS50859"/>
    </source>
</evidence>
<dbReference type="GO" id="GO:0015031">
    <property type="term" value="P:protein transport"/>
    <property type="evidence" value="ECO:0007669"/>
    <property type="project" value="UniProtKB-KW"/>
</dbReference>
<evidence type="ECO:0000256" key="5">
    <source>
        <dbReference type="ARBA" id="ARBA00022989"/>
    </source>
</evidence>
<dbReference type="GO" id="GO:0016192">
    <property type="term" value="P:vesicle-mediated transport"/>
    <property type="evidence" value="ECO:0007669"/>
    <property type="project" value="InterPro"/>
</dbReference>
<keyword evidence="3 9" id="KW-0812">Transmembrane</keyword>
<sequence>MSDNKLRCALIYRIGGGGDAVCVAKFDYAGQYETHGGAESSLYGGKDKSYAAAVAGVVSNDPPSGLSQPGTLGGFKVVQSDQHQIVYGADVDGLCVATITGTQYPSRVAITMLTDLYTTFSAKHGDAAKTAAENSLSKKAKKVLEDSCKKFADPSSVDKAQQVLGQVDAVKGQMQDNIASMLKNTEKADDMAAKSEQLNEQASVFKKRSTDLKKQMQWKNLKMTIILGAVILVIVLAVVVPLVLKAKRLAGK</sequence>
<protein>
    <submittedName>
        <fullName evidence="12">Synaptobrevin-domain-containing protein</fullName>
    </submittedName>
</protein>
<keyword evidence="8" id="KW-0175">Coiled coil</keyword>
<dbReference type="GO" id="GO:0012505">
    <property type="term" value="C:endomembrane system"/>
    <property type="evidence" value="ECO:0007669"/>
    <property type="project" value="UniProtKB-SubCell"/>
</dbReference>
<keyword evidence="13" id="KW-1185">Reference proteome</keyword>
<dbReference type="Pfam" id="PF00957">
    <property type="entry name" value="Synaptobrevin"/>
    <property type="match status" value="1"/>
</dbReference>
<keyword evidence="2" id="KW-0813">Transport</keyword>
<keyword evidence="4" id="KW-0653">Protein transport</keyword>
<dbReference type="Gene3D" id="1.20.5.110">
    <property type="match status" value="1"/>
</dbReference>
<feature type="transmembrane region" description="Helical" evidence="9">
    <location>
        <begin position="223"/>
        <end position="244"/>
    </location>
</feature>
<feature type="domain" description="V-SNARE coiled-coil homology" evidence="11">
    <location>
        <begin position="159"/>
        <end position="219"/>
    </location>
</feature>
<dbReference type="InterPro" id="IPR051097">
    <property type="entry name" value="Synaptobrevin-like_transport"/>
</dbReference>
<dbReference type="EMBL" id="KV784354">
    <property type="protein sequence ID" value="OEU20563.1"/>
    <property type="molecule type" value="Genomic_DNA"/>
</dbReference>
<dbReference type="KEGG" id="fcy:FRACYDRAFT_267682"/>
<dbReference type="PRINTS" id="PR00219">
    <property type="entry name" value="SYNAPTOBREVN"/>
</dbReference>
<dbReference type="OrthoDB" id="36578at2759"/>
<dbReference type="SMART" id="SM01270">
    <property type="entry name" value="Longin"/>
    <property type="match status" value="1"/>
</dbReference>
<evidence type="ECO:0000256" key="8">
    <source>
        <dbReference type="PROSITE-ProRule" id="PRU00290"/>
    </source>
</evidence>
<comment type="similarity">
    <text evidence="1">Belongs to the synaptobrevin family.</text>
</comment>
<name>A0A1E7FRW2_9STRA</name>
<keyword evidence="6 9" id="KW-0472">Membrane</keyword>
<evidence type="ECO:0000256" key="3">
    <source>
        <dbReference type="ARBA" id="ARBA00022692"/>
    </source>
</evidence>
<dbReference type="SUPFAM" id="SSF58038">
    <property type="entry name" value="SNARE fusion complex"/>
    <property type="match status" value="1"/>
</dbReference>
<proteinExistence type="inferred from homology"/>
<dbReference type="InParanoid" id="A0A1E7FRW2"/>
<dbReference type="Proteomes" id="UP000095751">
    <property type="component" value="Unassembled WGS sequence"/>
</dbReference>
<evidence type="ECO:0000256" key="6">
    <source>
        <dbReference type="ARBA" id="ARBA00023136"/>
    </source>
</evidence>
<evidence type="ECO:0000313" key="13">
    <source>
        <dbReference type="Proteomes" id="UP000095751"/>
    </source>
</evidence>
<evidence type="ECO:0000256" key="1">
    <source>
        <dbReference type="ARBA" id="ARBA00008025"/>
    </source>
</evidence>
<comment type="subcellular location">
    <subcellularLocation>
        <location evidence="7">Endomembrane system</location>
        <topology evidence="7">Single-pass type IV membrane protein</topology>
    </subcellularLocation>
</comment>
<keyword evidence="5 9" id="KW-1133">Transmembrane helix</keyword>
<dbReference type="Gene3D" id="3.30.450.50">
    <property type="entry name" value="Longin domain"/>
    <property type="match status" value="1"/>
</dbReference>
<evidence type="ECO:0000256" key="2">
    <source>
        <dbReference type="ARBA" id="ARBA00022448"/>
    </source>
</evidence>
<evidence type="ECO:0000313" key="12">
    <source>
        <dbReference type="EMBL" id="OEU20563.1"/>
    </source>
</evidence>
<dbReference type="InterPro" id="IPR011012">
    <property type="entry name" value="Longin-like_dom_sf"/>
</dbReference>
<dbReference type="PANTHER" id="PTHR21136:SF168">
    <property type="entry name" value="VESICLE-ASSOCIATED MEMBRANE PROTEIN 9"/>
    <property type="match status" value="1"/>
</dbReference>
<dbReference type="Pfam" id="PF13774">
    <property type="entry name" value="Longin"/>
    <property type="match status" value="1"/>
</dbReference>
<dbReference type="GO" id="GO:0016020">
    <property type="term" value="C:membrane"/>
    <property type="evidence" value="ECO:0007669"/>
    <property type="project" value="InterPro"/>
</dbReference>
<feature type="domain" description="Longin" evidence="10">
    <location>
        <begin position="10"/>
        <end position="144"/>
    </location>
</feature>
<dbReference type="InterPro" id="IPR001388">
    <property type="entry name" value="Synaptobrevin-like"/>
</dbReference>
<dbReference type="CDD" id="cd14824">
    <property type="entry name" value="Longin"/>
    <property type="match status" value="1"/>
</dbReference>
<dbReference type="PANTHER" id="PTHR21136">
    <property type="entry name" value="SNARE PROTEINS"/>
    <property type="match status" value="1"/>
</dbReference>